<feature type="non-terminal residue" evidence="1">
    <location>
        <position position="145"/>
    </location>
</feature>
<evidence type="ECO:0000313" key="1">
    <source>
        <dbReference type="EMBL" id="CAF5213272.1"/>
    </source>
</evidence>
<dbReference type="SMART" id="SM00238">
    <property type="entry name" value="BIR"/>
    <property type="match status" value="1"/>
</dbReference>
<sequence>MDATNLIQQRDFRKLSDLENTDSFTDGKRDVYKRFKISSKEVIKQEETIQKQYSLNESELIRQARITSLSHWPHFTPSCEAMISAGWFSCNFNDRVICIYCNTICQTWTTIDNPTEVHRQLAPQCSFVLSMASIQSTPKIINDTL</sequence>
<dbReference type="SUPFAM" id="SSF57924">
    <property type="entry name" value="Inhibitor of apoptosis (IAP) repeat"/>
    <property type="match status" value="1"/>
</dbReference>
<gene>
    <name evidence="1" type="ORF">GIL414_LOCUS80578</name>
</gene>
<proteinExistence type="predicted"/>
<comment type="caution">
    <text evidence="1">The sequence shown here is derived from an EMBL/GenBank/DDBJ whole genome shotgun (WGS) entry which is preliminary data.</text>
</comment>
<dbReference type="PROSITE" id="PS50143">
    <property type="entry name" value="BIR_REPEAT_2"/>
    <property type="match status" value="1"/>
</dbReference>
<dbReference type="GO" id="GO:0005634">
    <property type="term" value="C:nucleus"/>
    <property type="evidence" value="ECO:0007669"/>
    <property type="project" value="TreeGrafter"/>
</dbReference>
<dbReference type="PANTHER" id="PTHR10044:SF139">
    <property type="entry name" value="DEATH-ASSOCIATED INHIBITOR OF APOPTOSIS 2"/>
    <property type="match status" value="1"/>
</dbReference>
<dbReference type="Pfam" id="PF00653">
    <property type="entry name" value="BIR"/>
    <property type="match status" value="1"/>
</dbReference>
<dbReference type="AlphaFoldDB" id="A0A8S3J4F5"/>
<accession>A0A8S3J4F5</accession>
<dbReference type="EMBL" id="CAJOBJ010355212">
    <property type="protein sequence ID" value="CAF5213272.1"/>
    <property type="molecule type" value="Genomic_DNA"/>
</dbReference>
<dbReference type="Gene3D" id="1.10.1170.10">
    <property type="entry name" value="Inhibitor Of Apoptosis Protein (2mihbC-IAP-1), Chain A"/>
    <property type="match status" value="1"/>
</dbReference>
<reference evidence="1" key="1">
    <citation type="submission" date="2021-02" db="EMBL/GenBank/DDBJ databases">
        <authorList>
            <person name="Nowell W R."/>
        </authorList>
    </citation>
    <scope>NUCLEOTIDE SEQUENCE</scope>
</reference>
<dbReference type="InterPro" id="IPR050784">
    <property type="entry name" value="IAP"/>
</dbReference>
<name>A0A8S3J4F5_9BILA</name>
<dbReference type="PANTHER" id="PTHR10044">
    <property type="entry name" value="INHIBITOR OF APOPTOSIS"/>
    <property type="match status" value="1"/>
</dbReference>
<dbReference type="GO" id="GO:0005737">
    <property type="term" value="C:cytoplasm"/>
    <property type="evidence" value="ECO:0007669"/>
    <property type="project" value="TreeGrafter"/>
</dbReference>
<organism evidence="1 2">
    <name type="scientific">Rotaria magnacalcarata</name>
    <dbReference type="NCBI Taxonomy" id="392030"/>
    <lineage>
        <taxon>Eukaryota</taxon>
        <taxon>Metazoa</taxon>
        <taxon>Spiralia</taxon>
        <taxon>Gnathifera</taxon>
        <taxon>Rotifera</taxon>
        <taxon>Eurotatoria</taxon>
        <taxon>Bdelloidea</taxon>
        <taxon>Philodinida</taxon>
        <taxon>Philodinidae</taxon>
        <taxon>Rotaria</taxon>
    </lineage>
</organism>
<protein>
    <submittedName>
        <fullName evidence="1">Uncharacterized protein</fullName>
    </submittedName>
</protein>
<evidence type="ECO:0000313" key="2">
    <source>
        <dbReference type="Proteomes" id="UP000681720"/>
    </source>
</evidence>
<dbReference type="Proteomes" id="UP000681720">
    <property type="component" value="Unassembled WGS sequence"/>
</dbReference>
<dbReference type="InterPro" id="IPR001370">
    <property type="entry name" value="BIR_rpt"/>
</dbReference>